<accession>A0A4P9YK07</accession>
<feature type="non-terminal residue" evidence="2">
    <location>
        <position position="886"/>
    </location>
</feature>
<feature type="region of interest" description="Disordered" evidence="1">
    <location>
        <begin position="682"/>
        <end position="715"/>
    </location>
</feature>
<sequence length="886" mass="102398">MSANSFCHCDRIRENLESNIEAILNSSYIKTINKQSQNFYNASKNNCQVASEFIPVMDNYLESLLRTFNAFANVENVSFSNPFESAVTIRNVIFKRGKYSNVNVVDEYKGAREAVKKTPNNFRCIKCKNIPDGSNCNCKSGDICECYGTENLDCIYYSQYNCRFVKDKATKESIELITLIKKDESYEQTKRRETENFKLRQRAVECRDKVLDKEKEIQDVLNVFKSLFPPEEYASISRDSEIVPSLIIDIGTYYFNNDFIGPDHKIIKQTQDLYYQCNNYMQMPYYAMLKKEIEIMEPIAHITKAHYKELLGDDVISHGIADVNLECKELDIYSTLSPKYIKTVKNQNAKFKAAAENNCQTASLIVPILDNYLKSILTVFSSFMGDEIVLSESAFMDAVDIRNAISQLGDYKDDQVVPVYDKFRKPIESPHDIRCINCKNVCEVLDCQSEIYQELDKNVRKSPVNLQVKKLETENFKLRKMAVECRDKVLDKIKEIEDVLDVFKSLFPPNALMCFLKDFRLIKLLVPRINTFYFNGAKAGSCRASIHECEISYVEYLKIRSRDDLTKLKQEVEKMEPIPYITKEQYEEFMRILGNSVNDVQEESDPDQNPDKIESQKEEISHDDGEEIVLQPDEKVDNSHVEASSDSIEDESIEFIDSLEYELQDTEEIVTQQLDALILEDEKEKIEPRTDDEQTIDEEISTPLLPVESESQEEVKVSLFENQSMEQIDNDTVEHEINAYEDEHNNASEPQKDENEKQQIDLVIHDSDDEAIEIEEPIDVNVATSQNGQEETIQTDYREECDMQRDEEVFIEAVSQNVKNQSFELREPVEFALETAVEKPFEFPKNDESIVHKDFLEVNINTDDVESQQVQISVKDESVQCTDPVE</sequence>
<organism evidence="2 3">
    <name type="scientific">Rozella allomycis (strain CSF55)</name>
    <dbReference type="NCBI Taxonomy" id="988480"/>
    <lineage>
        <taxon>Eukaryota</taxon>
        <taxon>Fungi</taxon>
        <taxon>Fungi incertae sedis</taxon>
        <taxon>Cryptomycota</taxon>
        <taxon>Cryptomycota incertae sedis</taxon>
        <taxon>Rozella</taxon>
    </lineage>
</organism>
<evidence type="ECO:0000256" key="1">
    <source>
        <dbReference type="SAM" id="MobiDB-lite"/>
    </source>
</evidence>
<feature type="region of interest" description="Disordered" evidence="1">
    <location>
        <begin position="734"/>
        <end position="757"/>
    </location>
</feature>
<evidence type="ECO:0000313" key="3">
    <source>
        <dbReference type="Proteomes" id="UP000281549"/>
    </source>
</evidence>
<protein>
    <submittedName>
        <fullName evidence="2">Uncharacterized protein</fullName>
    </submittedName>
</protein>
<dbReference type="EMBL" id="ML005275">
    <property type="protein sequence ID" value="RKP19181.1"/>
    <property type="molecule type" value="Genomic_DNA"/>
</dbReference>
<proteinExistence type="predicted"/>
<feature type="region of interest" description="Disordered" evidence="1">
    <location>
        <begin position="867"/>
        <end position="886"/>
    </location>
</feature>
<gene>
    <name evidence="2" type="ORF">ROZALSC1DRAFT_22516</name>
</gene>
<evidence type="ECO:0000313" key="2">
    <source>
        <dbReference type="EMBL" id="RKP19181.1"/>
    </source>
</evidence>
<feature type="compositionally biased region" description="Basic and acidic residues" evidence="1">
    <location>
        <begin position="609"/>
        <end position="623"/>
    </location>
</feature>
<reference evidence="3" key="1">
    <citation type="journal article" date="2018" name="Nat. Microbiol.">
        <title>Leveraging single-cell genomics to expand the fungal tree of life.</title>
        <authorList>
            <person name="Ahrendt S.R."/>
            <person name="Quandt C.A."/>
            <person name="Ciobanu D."/>
            <person name="Clum A."/>
            <person name="Salamov A."/>
            <person name="Andreopoulos B."/>
            <person name="Cheng J.F."/>
            <person name="Woyke T."/>
            <person name="Pelin A."/>
            <person name="Henrissat B."/>
            <person name="Reynolds N.K."/>
            <person name="Benny G.L."/>
            <person name="Smith M.E."/>
            <person name="James T.Y."/>
            <person name="Grigoriev I.V."/>
        </authorList>
    </citation>
    <scope>NUCLEOTIDE SEQUENCE [LARGE SCALE GENOMIC DNA]</scope>
    <source>
        <strain evidence="3">CSF55</strain>
    </source>
</reference>
<feature type="compositionally biased region" description="Basic and acidic residues" evidence="1">
    <location>
        <begin position="682"/>
        <end position="692"/>
    </location>
</feature>
<name>A0A4P9YK07_ROZAC</name>
<dbReference type="Proteomes" id="UP000281549">
    <property type="component" value="Unassembled WGS sequence"/>
</dbReference>
<feature type="region of interest" description="Disordered" evidence="1">
    <location>
        <begin position="599"/>
        <end position="649"/>
    </location>
</feature>
<dbReference type="AlphaFoldDB" id="A0A4P9YK07"/>